<evidence type="ECO:0000256" key="8">
    <source>
        <dbReference type="RuleBase" id="RU362010"/>
    </source>
</evidence>
<dbReference type="Proteomes" id="UP000178435">
    <property type="component" value="Unassembled WGS sequence"/>
</dbReference>
<keyword evidence="8" id="KW-0406">Ion transport</keyword>
<sequence length="321" mass="37966">VIDYDETNFQEREIKLIEECFSFKDKPTITWINVEGIHRTDIIQKLGDCYGFHPLVLEDILNTDQRPKIEDYKDYIYIVLKMLSNNKSPEIIVEQVSLILGPNFVISFQEGVAGDVFNPVRERIRNGKGRIRSMGADYLAYSLVDSIVDNYFIILEKLGERIEDLEEELLINPSKETLHKIHQLKREMIFLRKAVWPLREVISAMERGDSALTKEYIRVYFRDVYDHTIQIIDVIETYRDMLAGMLDIYLSSISNKMNEIMKFLTIIGTIFIPLTFIVGVYGMNFEFMPELRWHWGYFSILFFMLVVSVFMLLYFKRKKWL</sequence>
<comment type="function">
    <text evidence="8">Mediates influx of magnesium ions.</text>
</comment>
<evidence type="ECO:0000256" key="5">
    <source>
        <dbReference type="ARBA" id="ARBA00022692"/>
    </source>
</evidence>
<comment type="similarity">
    <text evidence="2 8">Belongs to the CorA metal ion transporter (MIT) (TC 1.A.35) family.</text>
</comment>
<keyword evidence="4 8" id="KW-1003">Cell membrane</keyword>
<dbReference type="GO" id="GO:0005886">
    <property type="term" value="C:plasma membrane"/>
    <property type="evidence" value="ECO:0007669"/>
    <property type="project" value="UniProtKB-SubCell"/>
</dbReference>
<dbReference type="AlphaFoldDB" id="A0A1F7RYD7"/>
<dbReference type="GO" id="GO:0015095">
    <property type="term" value="F:magnesium ion transmembrane transporter activity"/>
    <property type="evidence" value="ECO:0007669"/>
    <property type="project" value="UniProtKB-UniRule"/>
</dbReference>
<organism evidence="9 10">
    <name type="scientific">Candidatus Schekmanbacteria bacterium RBG_16_38_11</name>
    <dbReference type="NCBI Taxonomy" id="1817880"/>
    <lineage>
        <taxon>Bacteria</taxon>
        <taxon>Candidatus Schekmaniibacteriota</taxon>
    </lineage>
</organism>
<evidence type="ECO:0000313" key="10">
    <source>
        <dbReference type="Proteomes" id="UP000178435"/>
    </source>
</evidence>
<keyword evidence="7 8" id="KW-0472">Membrane</keyword>
<dbReference type="GO" id="GO:0050897">
    <property type="term" value="F:cobalt ion binding"/>
    <property type="evidence" value="ECO:0007669"/>
    <property type="project" value="TreeGrafter"/>
</dbReference>
<comment type="subcellular location">
    <subcellularLocation>
        <location evidence="1">Cell membrane</location>
        <topology evidence="1">Multi-pass membrane protein</topology>
    </subcellularLocation>
    <subcellularLocation>
        <location evidence="8">Membrane</location>
        <topology evidence="8">Multi-pass membrane protein</topology>
    </subcellularLocation>
</comment>
<feature type="transmembrane region" description="Helical" evidence="8">
    <location>
        <begin position="263"/>
        <end position="283"/>
    </location>
</feature>
<evidence type="ECO:0000313" key="9">
    <source>
        <dbReference type="EMBL" id="OGL46585.1"/>
    </source>
</evidence>
<keyword evidence="3 8" id="KW-0813">Transport</keyword>
<protein>
    <recommendedName>
        <fullName evidence="8">Magnesium transport protein CorA</fullName>
    </recommendedName>
</protein>
<evidence type="ECO:0000256" key="4">
    <source>
        <dbReference type="ARBA" id="ARBA00022475"/>
    </source>
</evidence>
<feature type="non-terminal residue" evidence="9">
    <location>
        <position position="1"/>
    </location>
</feature>
<keyword evidence="6 8" id="KW-1133">Transmembrane helix</keyword>
<dbReference type="InterPro" id="IPR004488">
    <property type="entry name" value="Mg/Co-transport_prot_CorA"/>
</dbReference>
<dbReference type="SUPFAM" id="SSF143865">
    <property type="entry name" value="CorA soluble domain-like"/>
    <property type="match status" value="1"/>
</dbReference>
<dbReference type="GO" id="GO:0000287">
    <property type="term" value="F:magnesium ion binding"/>
    <property type="evidence" value="ECO:0007669"/>
    <property type="project" value="TreeGrafter"/>
</dbReference>
<evidence type="ECO:0000256" key="3">
    <source>
        <dbReference type="ARBA" id="ARBA00022448"/>
    </source>
</evidence>
<evidence type="ECO:0000256" key="2">
    <source>
        <dbReference type="ARBA" id="ARBA00009765"/>
    </source>
</evidence>
<dbReference type="Gene3D" id="3.30.460.20">
    <property type="entry name" value="CorA soluble domain-like"/>
    <property type="match status" value="1"/>
</dbReference>
<accession>A0A1F7RYD7</accession>
<dbReference type="Pfam" id="PF01544">
    <property type="entry name" value="CorA"/>
    <property type="match status" value="1"/>
</dbReference>
<dbReference type="PANTHER" id="PTHR46494">
    <property type="entry name" value="CORA FAMILY METAL ION TRANSPORTER (EUROFUNG)"/>
    <property type="match status" value="1"/>
</dbReference>
<keyword evidence="5 8" id="KW-0812">Transmembrane</keyword>
<dbReference type="PANTHER" id="PTHR46494:SF1">
    <property type="entry name" value="CORA FAMILY METAL ION TRANSPORTER (EUROFUNG)"/>
    <property type="match status" value="1"/>
</dbReference>
<feature type="transmembrane region" description="Helical" evidence="8">
    <location>
        <begin position="295"/>
        <end position="315"/>
    </location>
</feature>
<name>A0A1F7RYD7_9BACT</name>
<dbReference type="InterPro" id="IPR002523">
    <property type="entry name" value="MgTranspt_CorA/ZnTranspt_ZntB"/>
</dbReference>
<dbReference type="SUPFAM" id="SSF144083">
    <property type="entry name" value="Magnesium transport protein CorA, transmembrane region"/>
    <property type="match status" value="1"/>
</dbReference>
<comment type="caution">
    <text evidence="9">The sequence shown here is derived from an EMBL/GenBank/DDBJ whole genome shotgun (WGS) entry which is preliminary data.</text>
</comment>
<dbReference type="CDD" id="cd12828">
    <property type="entry name" value="TmCorA-like_1"/>
    <property type="match status" value="1"/>
</dbReference>
<evidence type="ECO:0000256" key="1">
    <source>
        <dbReference type="ARBA" id="ARBA00004651"/>
    </source>
</evidence>
<dbReference type="InterPro" id="IPR045863">
    <property type="entry name" value="CorA_TM1_TM2"/>
</dbReference>
<dbReference type="Gene3D" id="1.20.58.340">
    <property type="entry name" value="Magnesium transport protein CorA, transmembrane region"/>
    <property type="match status" value="2"/>
</dbReference>
<dbReference type="FunFam" id="1.20.58.340:FF:000012">
    <property type="entry name" value="Magnesium transport protein CorA"/>
    <property type="match status" value="1"/>
</dbReference>
<dbReference type="InterPro" id="IPR045861">
    <property type="entry name" value="CorA_cytoplasmic_dom"/>
</dbReference>
<reference evidence="9 10" key="1">
    <citation type="journal article" date="2016" name="Nat. Commun.">
        <title>Thousands of microbial genomes shed light on interconnected biogeochemical processes in an aquifer system.</title>
        <authorList>
            <person name="Anantharaman K."/>
            <person name="Brown C.T."/>
            <person name="Hug L.A."/>
            <person name="Sharon I."/>
            <person name="Castelle C.J."/>
            <person name="Probst A.J."/>
            <person name="Thomas B.C."/>
            <person name="Singh A."/>
            <person name="Wilkins M.J."/>
            <person name="Karaoz U."/>
            <person name="Brodie E.L."/>
            <person name="Williams K.H."/>
            <person name="Hubbard S.S."/>
            <person name="Banfield J.F."/>
        </authorList>
    </citation>
    <scope>NUCLEOTIDE SEQUENCE [LARGE SCALE GENOMIC DNA]</scope>
</reference>
<dbReference type="NCBIfam" id="TIGR00383">
    <property type="entry name" value="corA"/>
    <property type="match status" value="1"/>
</dbReference>
<dbReference type="GO" id="GO:0015087">
    <property type="term" value="F:cobalt ion transmembrane transporter activity"/>
    <property type="evidence" value="ECO:0007669"/>
    <property type="project" value="UniProtKB-UniRule"/>
</dbReference>
<dbReference type="EMBL" id="MGDF01000042">
    <property type="protein sequence ID" value="OGL46585.1"/>
    <property type="molecule type" value="Genomic_DNA"/>
</dbReference>
<evidence type="ECO:0000256" key="7">
    <source>
        <dbReference type="ARBA" id="ARBA00023136"/>
    </source>
</evidence>
<gene>
    <name evidence="8" type="primary">corA</name>
    <name evidence="9" type="ORF">A2149_00375</name>
</gene>
<evidence type="ECO:0000256" key="6">
    <source>
        <dbReference type="ARBA" id="ARBA00022989"/>
    </source>
</evidence>
<keyword evidence="8" id="KW-0460">Magnesium</keyword>
<proteinExistence type="inferred from homology"/>